<name>A0ABY4CKI6_9BACL</name>
<evidence type="ECO:0008006" key="4">
    <source>
        <dbReference type="Google" id="ProtNLM"/>
    </source>
</evidence>
<feature type="region of interest" description="Disordered" evidence="1">
    <location>
        <begin position="108"/>
        <end position="188"/>
    </location>
</feature>
<dbReference type="Proteomes" id="UP000830167">
    <property type="component" value="Chromosome"/>
</dbReference>
<protein>
    <recommendedName>
        <fullName evidence="4">Helix-turn-helix domain-containing protein</fullName>
    </recommendedName>
</protein>
<proteinExistence type="predicted"/>
<feature type="compositionally biased region" description="Polar residues" evidence="1">
    <location>
        <begin position="108"/>
        <end position="165"/>
    </location>
</feature>
<accession>A0ABY4CKI6</accession>
<evidence type="ECO:0000256" key="1">
    <source>
        <dbReference type="SAM" id="MobiDB-lite"/>
    </source>
</evidence>
<keyword evidence="3" id="KW-1185">Reference proteome</keyword>
<dbReference type="SUPFAM" id="SSF46785">
    <property type="entry name" value="Winged helix' DNA-binding domain"/>
    <property type="match status" value="1"/>
</dbReference>
<evidence type="ECO:0000313" key="2">
    <source>
        <dbReference type="EMBL" id="UOF91022.1"/>
    </source>
</evidence>
<evidence type="ECO:0000313" key="3">
    <source>
        <dbReference type="Proteomes" id="UP000830167"/>
    </source>
</evidence>
<organism evidence="2 3">
    <name type="scientific">Fodinisporobacter ferrooxydans</name>
    <dbReference type="NCBI Taxonomy" id="2901836"/>
    <lineage>
        <taxon>Bacteria</taxon>
        <taxon>Bacillati</taxon>
        <taxon>Bacillota</taxon>
        <taxon>Bacilli</taxon>
        <taxon>Bacillales</taxon>
        <taxon>Alicyclobacillaceae</taxon>
        <taxon>Fodinisporobacter</taxon>
    </lineage>
</organism>
<dbReference type="InterPro" id="IPR036390">
    <property type="entry name" value="WH_DNA-bd_sf"/>
</dbReference>
<sequence>MHFHSLISVGEDLFLHRLKIGPAIWELLWCASHATTETQDDTGIVWGLVHGGRPIKYQEIALVLQSSQDTIKRNLNRLHDLSYIRMTRAPYGQIIRVTNRVYAKMNSSNHALSHSQRAGKSAGSLTNREGKNEQSNNERQGNSALSDEQRTHNSAQSSGKNVLSNHDSDKDKKDVKDDDEKTSSLSQIETYFCNKTGAAFLPSGDYE</sequence>
<feature type="compositionally biased region" description="Basic and acidic residues" evidence="1">
    <location>
        <begin position="166"/>
        <end position="182"/>
    </location>
</feature>
<reference evidence="2" key="1">
    <citation type="submission" date="2021-12" db="EMBL/GenBank/DDBJ databases">
        <title>Alicyclobacillaceae gen. nov., sp. nov., isolated from chalcocite enrichment system.</title>
        <authorList>
            <person name="Jiang Z."/>
        </authorList>
    </citation>
    <scope>NUCLEOTIDE SEQUENCE</scope>
    <source>
        <strain evidence="2">MYW30-H2</strain>
    </source>
</reference>
<dbReference type="RefSeq" id="WP_347437716.1">
    <property type="nucleotide sequence ID" value="NZ_CP089291.1"/>
</dbReference>
<gene>
    <name evidence="2" type="ORF">LSG31_01710</name>
</gene>
<dbReference type="EMBL" id="CP089291">
    <property type="protein sequence ID" value="UOF91022.1"/>
    <property type="molecule type" value="Genomic_DNA"/>
</dbReference>